<name>A0A814M960_9BILA</name>
<dbReference type="OrthoDB" id="10033247at2759"/>
<accession>A0A814M960</accession>
<gene>
    <name evidence="2" type="ORF">GPM918_LOCUS17534</name>
    <name evidence="3" type="ORF">SRO942_LOCUS17530</name>
</gene>
<organism evidence="2 4">
    <name type="scientific">Didymodactylos carnosus</name>
    <dbReference type="NCBI Taxonomy" id="1234261"/>
    <lineage>
        <taxon>Eukaryota</taxon>
        <taxon>Metazoa</taxon>
        <taxon>Spiralia</taxon>
        <taxon>Gnathifera</taxon>
        <taxon>Rotifera</taxon>
        <taxon>Eurotatoria</taxon>
        <taxon>Bdelloidea</taxon>
        <taxon>Philodinida</taxon>
        <taxon>Philodinidae</taxon>
        <taxon>Didymodactylos</taxon>
    </lineage>
</organism>
<keyword evidence="4" id="KW-1185">Reference proteome</keyword>
<sequence>MTSLWSLLSLLLFVIFNIVQITPVLMVDGSNDQDSLNPLLSVTDGIDAIDDVNSSNQQQNIGHIIKNIIQETDPIVQNLLLNQLREDLNRMCIQGHFGSTMAHACKHILSHTVQQQLSPLMREYQHKQQHNDDDIDSTTQTKQLQKRFFCNGFIGCKHGGR</sequence>
<keyword evidence="1" id="KW-0732">Signal</keyword>
<proteinExistence type="predicted"/>
<dbReference type="Proteomes" id="UP000663829">
    <property type="component" value="Unassembled WGS sequence"/>
</dbReference>
<evidence type="ECO:0000313" key="4">
    <source>
        <dbReference type="Proteomes" id="UP000663829"/>
    </source>
</evidence>
<protein>
    <submittedName>
        <fullName evidence="2">Uncharacterized protein</fullName>
    </submittedName>
</protein>
<evidence type="ECO:0000313" key="2">
    <source>
        <dbReference type="EMBL" id="CAF1076228.1"/>
    </source>
</evidence>
<evidence type="ECO:0000313" key="3">
    <source>
        <dbReference type="EMBL" id="CAF3842657.1"/>
    </source>
</evidence>
<evidence type="ECO:0000256" key="1">
    <source>
        <dbReference type="SAM" id="SignalP"/>
    </source>
</evidence>
<feature type="signal peptide" evidence="1">
    <location>
        <begin position="1"/>
        <end position="21"/>
    </location>
</feature>
<dbReference type="AlphaFoldDB" id="A0A814M960"/>
<dbReference type="Proteomes" id="UP000681722">
    <property type="component" value="Unassembled WGS sequence"/>
</dbReference>
<feature type="chain" id="PRO_5035601435" evidence="1">
    <location>
        <begin position="22"/>
        <end position="161"/>
    </location>
</feature>
<reference evidence="2" key="1">
    <citation type="submission" date="2021-02" db="EMBL/GenBank/DDBJ databases">
        <authorList>
            <person name="Nowell W R."/>
        </authorList>
    </citation>
    <scope>NUCLEOTIDE SEQUENCE</scope>
</reference>
<comment type="caution">
    <text evidence="2">The sequence shown here is derived from an EMBL/GenBank/DDBJ whole genome shotgun (WGS) entry which is preliminary data.</text>
</comment>
<dbReference type="EMBL" id="CAJOBC010004840">
    <property type="protein sequence ID" value="CAF3842657.1"/>
    <property type="molecule type" value="Genomic_DNA"/>
</dbReference>
<dbReference type="EMBL" id="CAJNOQ010004841">
    <property type="protein sequence ID" value="CAF1076228.1"/>
    <property type="molecule type" value="Genomic_DNA"/>
</dbReference>